<feature type="region of interest" description="Disordered" evidence="1">
    <location>
        <begin position="137"/>
        <end position="162"/>
    </location>
</feature>
<dbReference type="InParanoid" id="A0A2K2CPQ7"/>
<keyword evidence="4" id="KW-1185">Reference proteome</keyword>
<name>A0A2K2CPQ7_BRADI</name>
<feature type="region of interest" description="Disordered" evidence="1">
    <location>
        <begin position="38"/>
        <end position="112"/>
    </location>
</feature>
<proteinExistence type="predicted"/>
<dbReference type="Gramene" id="PNT64028">
    <property type="protein sequence ID" value="PNT64028"/>
    <property type="gene ID" value="BRADI_4g23682v3"/>
</dbReference>
<gene>
    <name evidence="2" type="ORF">BRADI_4g23682v3</name>
</gene>
<evidence type="ECO:0000313" key="3">
    <source>
        <dbReference type="EnsemblPlants" id="PNT64028"/>
    </source>
</evidence>
<dbReference type="EnsemblPlants" id="PNT64028">
    <property type="protein sequence ID" value="PNT64028"/>
    <property type="gene ID" value="BRADI_4g23682v3"/>
</dbReference>
<dbReference type="AlphaFoldDB" id="A0A2K2CPQ7"/>
<organism evidence="2">
    <name type="scientific">Brachypodium distachyon</name>
    <name type="common">Purple false brome</name>
    <name type="synonym">Trachynia distachya</name>
    <dbReference type="NCBI Taxonomy" id="15368"/>
    <lineage>
        <taxon>Eukaryota</taxon>
        <taxon>Viridiplantae</taxon>
        <taxon>Streptophyta</taxon>
        <taxon>Embryophyta</taxon>
        <taxon>Tracheophyta</taxon>
        <taxon>Spermatophyta</taxon>
        <taxon>Magnoliopsida</taxon>
        <taxon>Liliopsida</taxon>
        <taxon>Poales</taxon>
        <taxon>Poaceae</taxon>
        <taxon>BOP clade</taxon>
        <taxon>Pooideae</taxon>
        <taxon>Stipodae</taxon>
        <taxon>Brachypodieae</taxon>
        <taxon>Brachypodium</taxon>
    </lineage>
</organism>
<evidence type="ECO:0000313" key="4">
    <source>
        <dbReference type="Proteomes" id="UP000008810"/>
    </source>
</evidence>
<reference evidence="2" key="2">
    <citation type="submission" date="2017-06" db="EMBL/GenBank/DDBJ databases">
        <title>WGS assembly of Brachypodium distachyon.</title>
        <authorList>
            <consortium name="The International Brachypodium Initiative"/>
            <person name="Lucas S."/>
            <person name="Harmon-Smith M."/>
            <person name="Lail K."/>
            <person name="Tice H."/>
            <person name="Grimwood J."/>
            <person name="Bruce D."/>
            <person name="Barry K."/>
            <person name="Shu S."/>
            <person name="Lindquist E."/>
            <person name="Wang M."/>
            <person name="Pitluck S."/>
            <person name="Vogel J.P."/>
            <person name="Garvin D.F."/>
            <person name="Mockler T.C."/>
            <person name="Schmutz J."/>
            <person name="Rokhsar D."/>
            <person name="Bevan M.W."/>
        </authorList>
    </citation>
    <scope>NUCLEOTIDE SEQUENCE</scope>
    <source>
        <strain evidence="2">Bd21</strain>
    </source>
</reference>
<sequence length="272" mass="29559">MPKEFPFLGGKEIEYTPQKRQALAGDCSWLAERHIIRAQVKGRSAKSPGDQRLQTSRSLTPGSRGAGQSTRGLRPPAPPGARPAPTSAPNRKRARSSGGRQSRGSPAMALVVGVSGGGGGGVRLTLSRWVQQFLGLRSRRQSRGRGSPSKSRTPGEEDDTLPLIKRPTSAYSCTPSLLATVIHVILQPGVQVDRTSGASITANGALVPVSSVSKQGPPEWRKCLRACFWRMFSSHCLYLCSFSQDMRRKNQRPICCSVYLTEMKSVLRKLFC</sequence>
<dbReference type="Proteomes" id="UP000008810">
    <property type="component" value="Chromosome 4"/>
</dbReference>
<protein>
    <submittedName>
        <fullName evidence="2 3">Uncharacterized protein</fullName>
    </submittedName>
</protein>
<feature type="compositionally biased region" description="Low complexity" evidence="1">
    <location>
        <begin position="96"/>
        <end position="105"/>
    </location>
</feature>
<accession>A0A2K2CPQ7</accession>
<reference evidence="2 3" key="1">
    <citation type="journal article" date="2010" name="Nature">
        <title>Genome sequencing and analysis of the model grass Brachypodium distachyon.</title>
        <authorList>
            <consortium name="International Brachypodium Initiative"/>
        </authorList>
    </citation>
    <scope>NUCLEOTIDE SEQUENCE [LARGE SCALE GENOMIC DNA]</scope>
    <source>
        <strain evidence="2 3">Bd21</strain>
    </source>
</reference>
<reference evidence="3" key="3">
    <citation type="submission" date="2018-08" db="UniProtKB">
        <authorList>
            <consortium name="EnsemblPlants"/>
        </authorList>
    </citation>
    <scope>IDENTIFICATION</scope>
    <source>
        <strain evidence="3">cv. Bd21</strain>
    </source>
</reference>
<evidence type="ECO:0000313" key="2">
    <source>
        <dbReference type="EMBL" id="PNT64028.1"/>
    </source>
</evidence>
<dbReference type="EMBL" id="CM000883">
    <property type="protein sequence ID" value="PNT64028.1"/>
    <property type="molecule type" value="Genomic_DNA"/>
</dbReference>
<feature type="compositionally biased region" description="Polar residues" evidence="1">
    <location>
        <begin position="52"/>
        <end position="71"/>
    </location>
</feature>
<evidence type="ECO:0000256" key="1">
    <source>
        <dbReference type="SAM" id="MobiDB-lite"/>
    </source>
</evidence>